<proteinExistence type="predicted"/>
<dbReference type="OrthoDB" id="9782449at2"/>
<gene>
    <name evidence="1" type="ORF">C7455_103196</name>
</gene>
<reference evidence="1 2" key="1">
    <citation type="submission" date="2018-05" db="EMBL/GenBank/DDBJ databases">
        <title>Genomic Encyclopedia of Type Strains, Phase IV (KMG-IV): sequencing the most valuable type-strain genomes for metagenomic binning, comparative biology and taxonomic classification.</title>
        <authorList>
            <person name="Goeker M."/>
        </authorList>
    </citation>
    <scope>NUCLEOTIDE SEQUENCE [LARGE SCALE GENOMIC DNA]</scope>
    <source>
        <strain evidence="1 2">DSM 16097</strain>
    </source>
</reference>
<dbReference type="AlphaFoldDB" id="A0A316GK44"/>
<organism evidence="1 2">
    <name type="scientific">Roseicyclus mahoneyensis</name>
    <dbReference type="NCBI Taxonomy" id="164332"/>
    <lineage>
        <taxon>Bacteria</taxon>
        <taxon>Pseudomonadati</taxon>
        <taxon>Pseudomonadota</taxon>
        <taxon>Alphaproteobacteria</taxon>
        <taxon>Rhodobacterales</taxon>
        <taxon>Roseobacteraceae</taxon>
        <taxon>Roseicyclus</taxon>
    </lineage>
</organism>
<dbReference type="SUPFAM" id="SSF56784">
    <property type="entry name" value="HAD-like"/>
    <property type="match status" value="1"/>
</dbReference>
<dbReference type="InterPro" id="IPR044999">
    <property type="entry name" value="CbbY-like"/>
</dbReference>
<dbReference type="InterPro" id="IPR023214">
    <property type="entry name" value="HAD_sf"/>
</dbReference>
<evidence type="ECO:0000313" key="2">
    <source>
        <dbReference type="Proteomes" id="UP000245708"/>
    </source>
</evidence>
<evidence type="ECO:0000313" key="1">
    <source>
        <dbReference type="EMBL" id="PWK60996.1"/>
    </source>
</evidence>
<dbReference type="InterPro" id="IPR023198">
    <property type="entry name" value="PGP-like_dom2"/>
</dbReference>
<keyword evidence="1" id="KW-0378">Hydrolase</keyword>
<dbReference type="Proteomes" id="UP000245708">
    <property type="component" value="Unassembled WGS sequence"/>
</dbReference>
<dbReference type="EMBL" id="QGGW01000003">
    <property type="protein sequence ID" value="PWK60996.1"/>
    <property type="molecule type" value="Genomic_DNA"/>
</dbReference>
<protein>
    <submittedName>
        <fullName evidence="1">HAD superfamily hydrolase (TIGR01509 family)</fullName>
    </submittedName>
</protein>
<keyword evidence="2" id="KW-1185">Reference proteome</keyword>
<comment type="caution">
    <text evidence="1">The sequence shown here is derived from an EMBL/GenBank/DDBJ whole genome shotgun (WGS) entry which is preliminary data.</text>
</comment>
<accession>A0A316GK44</accession>
<dbReference type="PANTHER" id="PTHR42896">
    <property type="entry name" value="XYLULOSE-1,5-BISPHOSPHATE (XUBP) PHOSPHATASE"/>
    <property type="match status" value="1"/>
</dbReference>
<dbReference type="GO" id="GO:0016787">
    <property type="term" value="F:hydrolase activity"/>
    <property type="evidence" value="ECO:0007669"/>
    <property type="project" value="UniProtKB-KW"/>
</dbReference>
<dbReference type="InterPro" id="IPR036412">
    <property type="entry name" value="HAD-like_sf"/>
</dbReference>
<dbReference type="PANTHER" id="PTHR42896:SF2">
    <property type="entry name" value="CBBY-LIKE PROTEIN"/>
    <property type="match status" value="1"/>
</dbReference>
<name>A0A316GK44_9RHOB</name>
<sequence>MTLEALIFGGIGTLAEVAELDRAAWNAAFRAHGVDWNWSQDTYGELMRPGGDRQLAARYAAHLGQVVEADLLDRTHQNHFATMLAGGVPLRPGVARVMNWAARGGVRLALVSRSEVDPVRALLVATARARGGVAFDVAILRDDVARMAPDPEAMEAALIELGLGPSRAVAVVDTPVAMQAARAAGLAALAFPGRLAEAEPETFAGAPIAHVLSPEALISAWRGDSCEAAE</sequence>
<dbReference type="RefSeq" id="WP_109667173.1">
    <property type="nucleotide sequence ID" value="NZ_QGGW01000003.1"/>
</dbReference>
<dbReference type="Gene3D" id="1.10.150.240">
    <property type="entry name" value="Putative phosphatase, domain 2"/>
    <property type="match status" value="1"/>
</dbReference>
<dbReference type="Gene3D" id="3.40.50.1000">
    <property type="entry name" value="HAD superfamily/HAD-like"/>
    <property type="match status" value="1"/>
</dbReference>
<dbReference type="Pfam" id="PF00702">
    <property type="entry name" value="Hydrolase"/>
    <property type="match status" value="1"/>
</dbReference>